<reference evidence="2 3" key="1">
    <citation type="journal article" date="2011" name="Nat. Biotechnol.">
        <title>Comparative genomic analysis of the thermophilic biomass-degrading fungi Myceliophthora thermophila and Thielavia terrestris.</title>
        <authorList>
            <person name="Berka R.M."/>
            <person name="Grigoriev I.V."/>
            <person name="Otillar R."/>
            <person name="Salamov A."/>
            <person name="Grimwood J."/>
            <person name="Reid I."/>
            <person name="Ishmael N."/>
            <person name="John T."/>
            <person name="Darmond C."/>
            <person name="Moisan M.-C."/>
            <person name="Henrissat B."/>
            <person name="Coutinho P.M."/>
            <person name="Lombard V."/>
            <person name="Natvig D.O."/>
            <person name="Lindquist E."/>
            <person name="Schmutz J."/>
            <person name="Lucas S."/>
            <person name="Harris P."/>
            <person name="Powlowski J."/>
            <person name="Bellemare A."/>
            <person name="Taylor D."/>
            <person name="Butler G."/>
            <person name="de Vries R.P."/>
            <person name="Allijn I.E."/>
            <person name="van den Brink J."/>
            <person name="Ushinsky S."/>
            <person name="Storms R."/>
            <person name="Powell A.J."/>
            <person name="Paulsen I.T."/>
            <person name="Elbourne L.D.H."/>
            <person name="Baker S.E."/>
            <person name="Magnuson J."/>
            <person name="LaBoissiere S."/>
            <person name="Clutterbuck A.J."/>
            <person name="Martinez D."/>
            <person name="Wogulis M."/>
            <person name="de Leon A.L."/>
            <person name="Rey M.W."/>
            <person name="Tsang A."/>
        </authorList>
    </citation>
    <scope>NUCLEOTIDE SEQUENCE [LARGE SCALE GENOMIC DNA]</scope>
    <source>
        <strain evidence="3">ATCC 42464 / BCRC 31852 / DSM 1799</strain>
    </source>
</reference>
<evidence type="ECO:0000313" key="3">
    <source>
        <dbReference type="Proteomes" id="UP000007322"/>
    </source>
</evidence>
<dbReference type="KEGG" id="mtm:MYCTH_2112717"/>
<dbReference type="RefSeq" id="XP_003665919.1">
    <property type="nucleotide sequence ID" value="XM_003665871.1"/>
</dbReference>
<organism evidence="2 3">
    <name type="scientific">Thermothelomyces thermophilus (strain ATCC 42464 / BCRC 31852 / DSM 1799)</name>
    <name type="common">Sporotrichum thermophile</name>
    <dbReference type="NCBI Taxonomy" id="573729"/>
    <lineage>
        <taxon>Eukaryota</taxon>
        <taxon>Fungi</taxon>
        <taxon>Dikarya</taxon>
        <taxon>Ascomycota</taxon>
        <taxon>Pezizomycotina</taxon>
        <taxon>Sordariomycetes</taxon>
        <taxon>Sordariomycetidae</taxon>
        <taxon>Sordariales</taxon>
        <taxon>Chaetomiaceae</taxon>
        <taxon>Thermothelomyces</taxon>
    </lineage>
</organism>
<gene>
    <name evidence="2" type="ORF">MYCTH_2112717</name>
</gene>
<protein>
    <submittedName>
        <fullName evidence="2">Uncharacterized protein</fullName>
    </submittedName>
</protein>
<dbReference type="HOGENOM" id="CLU_1403318_0_0_1"/>
<dbReference type="EMBL" id="CP003007">
    <property type="protein sequence ID" value="AEO60674.1"/>
    <property type="molecule type" value="Genomic_DNA"/>
</dbReference>
<dbReference type="Proteomes" id="UP000007322">
    <property type="component" value="Chromosome 6"/>
</dbReference>
<keyword evidence="3" id="KW-1185">Reference proteome</keyword>
<proteinExistence type="predicted"/>
<dbReference type="GeneID" id="11513822"/>
<name>G2QL42_THET4</name>
<accession>G2QL42</accession>
<sequence length="194" mass="20863">MGPAAPAGTQCASGGRAPWSPMLAMEPSNADGRDHPDPPRYKTPVISLQWWSRSEVSMFVGGIAESTWGPCVSRDPKESLFEVDRWRPVFKGFARAQHRTLSTRAAYGSSGLNEVGYAKPVPLKEQCSRNMETTMPVFLITPAPGNSAKEKQADPSCGAFPVASPLGQNVSRPVLGLNPTLVPTISAKKAAKKW</sequence>
<dbReference type="InParanoid" id="G2QL42"/>
<dbReference type="VEuPathDB" id="FungiDB:MYCTH_2112717"/>
<dbReference type="AlphaFoldDB" id="G2QL42"/>
<feature type="region of interest" description="Disordered" evidence="1">
    <location>
        <begin position="1"/>
        <end position="39"/>
    </location>
</feature>
<evidence type="ECO:0000256" key="1">
    <source>
        <dbReference type="SAM" id="MobiDB-lite"/>
    </source>
</evidence>
<evidence type="ECO:0000313" key="2">
    <source>
        <dbReference type="EMBL" id="AEO60674.1"/>
    </source>
</evidence>